<dbReference type="RefSeq" id="WP_079729416.1">
    <property type="nucleotide sequence ID" value="NZ_FVZE01000001.1"/>
</dbReference>
<name>A0A1U6GVR3_9SPHN</name>
<evidence type="ECO:0000313" key="2">
    <source>
        <dbReference type="Proteomes" id="UP000190989"/>
    </source>
</evidence>
<accession>A0A1U6GVR3</accession>
<proteinExistence type="predicted"/>
<sequence length="224" mass="24790">MTPASWPCPLPAGGFVDEHALSFDRNRKTRLLIVPALFDEGNKLRRLTVETMRRLDSAGIDCILPDLPGCNESLQQLDRQVPTAWRSAMDAAAKQFRATHVLGIRGGCMFTPDGLPTWHYAPVKAASILRQMLRARILASREAGREESREDLAKRAREQGIELAGYPLSPEFWREFEPTIATDTARLIEQAEIGGSGLWLRAEPGEDPDQADALAAILTWGATE</sequence>
<reference evidence="2" key="1">
    <citation type="submission" date="2017-02" db="EMBL/GenBank/DDBJ databases">
        <authorList>
            <person name="Varghese N."/>
            <person name="Submissions S."/>
        </authorList>
    </citation>
    <scope>NUCLEOTIDE SEQUENCE [LARGE SCALE GENOMIC DNA]</scope>
    <source>
        <strain evidence="2">SM117</strain>
    </source>
</reference>
<evidence type="ECO:0008006" key="3">
    <source>
        <dbReference type="Google" id="ProtNLM"/>
    </source>
</evidence>
<gene>
    <name evidence="1" type="ORF">SAMN06295987_101601</name>
</gene>
<dbReference type="EMBL" id="FVZE01000001">
    <property type="protein sequence ID" value="SLJ87538.1"/>
    <property type="molecule type" value="Genomic_DNA"/>
</dbReference>
<organism evidence="1 2">
    <name type="scientific">Novosphingobium mathurense</name>
    <dbReference type="NCBI Taxonomy" id="428990"/>
    <lineage>
        <taxon>Bacteria</taxon>
        <taxon>Pseudomonadati</taxon>
        <taxon>Pseudomonadota</taxon>
        <taxon>Alphaproteobacteria</taxon>
        <taxon>Sphingomonadales</taxon>
        <taxon>Sphingomonadaceae</taxon>
        <taxon>Novosphingobium</taxon>
    </lineage>
</organism>
<protein>
    <recommendedName>
        <fullName evidence="3">Exosortase A system-associated hydrolase 2</fullName>
    </recommendedName>
</protein>
<dbReference type="STRING" id="428990.SAMN06295987_101601"/>
<evidence type="ECO:0000313" key="1">
    <source>
        <dbReference type="EMBL" id="SLJ87538.1"/>
    </source>
</evidence>
<dbReference type="Proteomes" id="UP000190989">
    <property type="component" value="Unassembled WGS sequence"/>
</dbReference>
<keyword evidence="2" id="KW-1185">Reference proteome</keyword>
<dbReference type="AlphaFoldDB" id="A0A1U6GVR3"/>